<name>V2Z4I7_9FIRM</name>
<dbReference type="OrthoDB" id="1751953at2"/>
<accession>V2Z4I7</accession>
<keyword evidence="2" id="KW-1185">Reference proteome</keyword>
<gene>
    <name evidence="1" type="ORF">GCWU0000282_002949</name>
</gene>
<dbReference type="EMBL" id="ACIL03000019">
    <property type="protein sequence ID" value="ESL01830.1"/>
    <property type="molecule type" value="Genomic_DNA"/>
</dbReference>
<dbReference type="STRING" id="592026.GCWU0000282_002949"/>
<dbReference type="RefSeq" id="WP_023355791.1">
    <property type="nucleotide sequence ID" value="NZ_KI535370.1"/>
</dbReference>
<reference evidence="1 2" key="1">
    <citation type="submission" date="2013-06" db="EMBL/GenBank/DDBJ databases">
        <authorList>
            <person name="Weinstock G."/>
            <person name="Sodergren E."/>
            <person name="Clifton S."/>
            <person name="Fulton L."/>
            <person name="Fulton B."/>
            <person name="Courtney L."/>
            <person name="Fronick C."/>
            <person name="Harrison M."/>
            <person name="Strong C."/>
            <person name="Farmer C."/>
            <person name="Delahaunty K."/>
            <person name="Markovic C."/>
            <person name="Hall O."/>
            <person name="Minx P."/>
            <person name="Tomlinson C."/>
            <person name="Mitreva M."/>
            <person name="Nelson J."/>
            <person name="Hou S."/>
            <person name="Wollam A."/>
            <person name="Pepin K.H."/>
            <person name="Johnson M."/>
            <person name="Bhonagiri V."/>
            <person name="Nash W.E."/>
            <person name="Warren W."/>
            <person name="Chinwalla A."/>
            <person name="Mardis E.R."/>
            <person name="Wilson R.K."/>
        </authorList>
    </citation>
    <scope>NUCLEOTIDE SEQUENCE [LARGE SCALE GENOMIC DNA]</scope>
    <source>
        <strain evidence="1 2">ATCC 51271</strain>
    </source>
</reference>
<protein>
    <recommendedName>
        <fullName evidence="3">DUF3841 domain-containing protein</fullName>
    </recommendedName>
</protein>
<sequence length="188" mass="22418">MRDNSDNVIMWTSKEDIVIETLERDGVSFVKKEYIDKKYGETAWIFKTAYSFFCKEAEKRIPKPEQAESPIWIFADEEAVFKSTGNTLLKLSVPKEEIIFFDLRDWNKILNLCFLGSEEEENEFRNKLKSQGIKDNLDIINTPFYPLLKKELMDSWKQLFDRSNLCKKYTEGAVWQLKKEWVREKYIL</sequence>
<dbReference type="eggNOG" id="ENOG5032SD3">
    <property type="taxonomic scope" value="Bacteria"/>
</dbReference>
<dbReference type="HOGENOM" id="CLU_099014_0_0_9"/>
<evidence type="ECO:0008006" key="3">
    <source>
        <dbReference type="Google" id="ProtNLM"/>
    </source>
</evidence>
<dbReference type="Pfam" id="PF12952">
    <property type="entry name" value="DUF3841"/>
    <property type="match status" value="1"/>
</dbReference>
<dbReference type="AlphaFoldDB" id="V2Z4I7"/>
<dbReference type="Proteomes" id="UP000018227">
    <property type="component" value="Unassembled WGS sequence"/>
</dbReference>
<evidence type="ECO:0000313" key="2">
    <source>
        <dbReference type="Proteomes" id="UP000018227"/>
    </source>
</evidence>
<proteinExistence type="predicted"/>
<comment type="caution">
    <text evidence="1">The sequence shown here is derived from an EMBL/GenBank/DDBJ whole genome shotgun (WGS) entry which is preliminary data.</text>
</comment>
<evidence type="ECO:0000313" key="1">
    <source>
        <dbReference type="EMBL" id="ESL01830.1"/>
    </source>
</evidence>
<dbReference type="InterPro" id="IPR024211">
    <property type="entry name" value="DUF3841"/>
</dbReference>
<organism evidence="1 2">
    <name type="scientific">Catonella morbi ATCC 51271</name>
    <dbReference type="NCBI Taxonomy" id="592026"/>
    <lineage>
        <taxon>Bacteria</taxon>
        <taxon>Bacillati</taxon>
        <taxon>Bacillota</taxon>
        <taxon>Clostridia</taxon>
        <taxon>Lachnospirales</taxon>
        <taxon>Lachnospiraceae</taxon>
        <taxon>Catonella</taxon>
    </lineage>
</organism>